<dbReference type="GO" id="GO:1904262">
    <property type="term" value="P:negative regulation of TORC1 signaling"/>
    <property type="evidence" value="ECO:0007669"/>
    <property type="project" value="TreeGrafter"/>
</dbReference>
<dbReference type="AlphaFoldDB" id="A0AAV5RK58"/>
<dbReference type="GO" id="GO:0010508">
    <property type="term" value="P:positive regulation of autophagy"/>
    <property type="evidence" value="ECO:0007669"/>
    <property type="project" value="TreeGrafter"/>
</dbReference>
<dbReference type="Pfam" id="PF06218">
    <property type="entry name" value="NPR2"/>
    <property type="match status" value="1"/>
</dbReference>
<evidence type="ECO:0000256" key="1">
    <source>
        <dbReference type="ARBA" id="ARBA00008433"/>
    </source>
</evidence>
<dbReference type="Proteomes" id="UP001362899">
    <property type="component" value="Unassembled WGS sequence"/>
</dbReference>
<organism evidence="2 3">
    <name type="scientific">Starmerella bacillaris</name>
    <name type="common">Yeast</name>
    <name type="synonym">Candida zemplinina</name>
    <dbReference type="NCBI Taxonomy" id="1247836"/>
    <lineage>
        <taxon>Eukaryota</taxon>
        <taxon>Fungi</taxon>
        <taxon>Dikarya</taxon>
        <taxon>Ascomycota</taxon>
        <taxon>Saccharomycotina</taxon>
        <taxon>Dipodascomycetes</taxon>
        <taxon>Dipodascales</taxon>
        <taxon>Trichomonascaceae</taxon>
        <taxon>Starmerella</taxon>
    </lineage>
</organism>
<dbReference type="PANTHER" id="PTHR12991">
    <property type="entry name" value="NITROGEN PERMEASE REGULATOR 2/TUMOR SUPPRESSOR CANDIDATE 4"/>
    <property type="match status" value="1"/>
</dbReference>
<protein>
    <submittedName>
        <fullName evidence="2">Nitrogen permease regulating protein</fullName>
    </submittedName>
</protein>
<accession>A0AAV5RK58</accession>
<dbReference type="GO" id="GO:0005774">
    <property type="term" value="C:vacuolar membrane"/>
    <property type="evidence" value="ECO:0007669"/>
    <property type="project" value="TreeGrafter"/>
</dbReference>
<evidence type="ECO:0000313" key="2">
    <source>
        <dbReference type="EMBL" id="GMM51939.1"/>
    </source>
</evidence>
<comment type="similarity">
    <text evidence="1">Belongs to the NPR2 family.</text>
</comment>
<dbReference type="EMBL" id="BTGC01000008">
    <property type="protein sequence ID" value="GMM51939.1"/>
    <property type="molecule type" value="Genomic_DNA"/>
</dbReference>
<dbReference type="GO" id="GO:0005096">
    <property type="term" value="F:GTPase activator activity"/>
    <property type="evidence" value="ECO:0007669"/>
    <property type="project" value="TreeGrafter"/>
</dbReference>
<comment type="caution">
    <text evidence="2">The sequence shown here is derived from an EMBL/GenBank/DDBJ whole genome shotgun (WGS) entry which is preliminary data.</text>
</comment>
<name>A0AAV5RK58_STABA</name>
<sequence>MSVANGFPPIQGVFYSVFDTEQGSKPVIQVPDGVVRTTSESEGQTPLVLFDDIKNYIIPKPALCNEIVSVLYKGYRVVGHPVHIISENYERNSFTFNFAFIFQDDADVAPYENVISRTANMFKALEMQSHYLSGNANQLTLKSAIDQMFQDLNSFSECQIPIDMANKIDIKLFPILEAPPEIHGYYVPVLVVDIVDLIDDSWNPTLDRLVTYINGKNSVRKIADLAEADYELTKKGIQHLVHYGCVVIIDIFLFSNIYAPTSTVTEICDPLNFTEFNDYCYKKRKLNHSQRQLSVADVHIKLSMKQVFKLYTSFNNGLPISAWCNQHKDLLQDLDLIRFLEFGILKKIIYMVHSIPIRLSKRDLPSRKRIEEALDRQGLDKSGADFILECMVRPMHFESLCTELRASKTTVANVLKEVDAWVIVNK</sequence>
<dbReference type="GO" id="GO:1990130">
    <property type="term" value="C:GATOR1 complex"/>
    <property type="evidence" value="ECO:0007669"/>
    <property type="project" value="TreeGrafter"/>
</dbReference>
<dbReference type="PANTHER" id="PTHR12991:SF10">
    <property type="entry name" value="GATOR COMPLEX PROTEIN NPRL2"/>
    <property type="match status" value="1"/>
</dbReference>
<dbReference type="InterPro" id="IPR009348">
    <property type="entry name" value="NPR2-like"/>
</dbReference>
<evidence type="ECO:0000313" key="3">
    <source>
        <dbReference type="Proteomes" id="UP001362899"/>
    </source>
</evidence>
<proteinExistence type="inferred from homology"/>
<keyword evidence="3" id="KW-1185">Reference proteome</keyword>
<gene>
    <name evidence="2" type="ORF">DASB73_029020</name>
</gene>
<reference evidence="2 3" key="1">
    <citation type="journal article" date="2023" name="Elife">
        <title>Identification of key yeast species and microbe-microbe interactions impacting larval growth of Drosophila in the wild.</title>
        <authorList>
            <person name="Mure A."/>
            <person name="Sugiura Y."/>
            <person name="Maeda R."/>
            <person name="Honda K."/>
            <person name="Sakurai N."/>
            <person name="Takahashi Y."/>
            <person name="Watada M."/>
            <person name="Katoh T."/>
            <person name="Gotoh A."/>
            <person name="Gotoh Y."/>
            <person name="Taniguchi I."/>
            <person name="Nakamura K."/>
            <person name="Hayashi T."/>
            <person name="Katayama T."/>
            <person name="Uemura T."/>
            <person name="Hattori Y."/>
        </authorList>
    </citation>
    <scope>NUCLEOTIDE SEQUENCE [LARGE SCALE GENOMIC DNA]</scope>
    <source>
        <strain evidence="2 3">SB-73</strain>
    </source>
</reference>